<protein>
    <submittedName>
        <fullName evidence="1">Uncharacterized protein</fullName>
    </submittedName>
</protein>
<accession>A0A6N7WLW9</accession>
<dbReference type="AlphaFoldDB" id="A0A6N7WLW9"/>
<dbReference type="EMBL" id="VUMI01000046">
    <property type="protein sequence ID" value="MSS90775.1"/>
    <property type="molecule type" value="Genomic_DNA"/>
</dbReference>
<evidence type="ECO:0000313" key="1">
    <source>
        <dbReference type="EMBL" id="MSS90775.1"/>
    </source>
</evidence>
<name>A0A6N7WLW9_9FIRM</name>
<reference evidence="1 2" key="1">
    <citation type="submission" date="2019-08" db="EMBL/GenBank/DDBJ databases">
        <title>In-depth cultivation of the pig gut microbiome towards novel bacterial diversity and tailored functional studies.</title>
        <authorList>
            <person name="Wylensek D."/>
            <person name="Hitch T.C.A."/>
            <person name="Clavel T."/>
        </authorList>
    </citation>
    <scope>NUCLEOTIDE SEQUENCE [LARGE SCALE GENOMIC DNA]</scope>
    <source>
        <strain evidence="1 2">WCA-389-WT-23B</strain>
    </source>
</reference>
<dbReference type="RefSeq" id="WP_154467202.1">
    <property type="nucleotide sequence ID" value="NZ_VUMI01000046.1"/>
</dbReference>
<dbReference type="Proteomes" id="UP000436047">
    <property type="component" value="Unassembled WGS sequence"/>
</dbReference>
<evidence type="ECO:0000313" key="2">
    <source>
        <dbReference type="Proteomes" id="UP000436047"/>
    </source>
</evidence>
<keyword evidence="2" id="KW-1185">Reference proteome</keyword>
<gene>
    <name evidence="1" type="ORF">FYJ45_21735</name>
</gene>
<sequence>MTQVIRTISESHADNMPIVIVDCMCDSATSTSFIQARERFVQKAYSVFIENYYAEGEALRGIEAADVPHAPVFLPYDPSLRQEIVLYSTGRTEEDERVKAFARQLTTEAYQTVTVRIEAWFDEGDLT</sequence>
<proteinExistence type="predicted"/>
<organism evidence="1 2">
    <name type="scientific">Eisenbergiella porci</name>
    <dbReference type="NCBI Taxonomy" id="2652274"/>
    <lineage>
        <taxon>Bacteria</taxon>
        <taxon>Bacillati</taxon>
        <taxon>Bacillota</taxon>
        <taxon>Clostridia</taxon>
        <taxon>Lachnospirales</taxon>
        <taxon>Lachnospiraceae</taxon>
        <taxon>Eisenbergiella</taxon>
    </lineage>
</organism>
<dbReference type="GeneID" id="86055638"/>
<comment type="caution">
    <text evidence="1">The sequence shown here is derived from an EMBL/GenBank/DDBJ whole genome shotgun (WGS) entry which is preliminary data.</text>
</comment>